<evidence type="ECO:0000313" key="2">
    <source>
        <dbReference type="Proteomes" id="UP000666240"/>
    </source>
</evidence>
<dbReference type="EMBL" id="JAGIYY010000003">
    <property type="protein sequence ID" value="MBP0439429.1"/>
    <property type="molecule type" value="Genomic_DNA"/>
</dbReference>
<proteinExistence type="predicted"/>
<evidence type="ECO:0000313" key="1">
    <source>
        <dbReference type="EMBL" id="MBP0439429.1"/>
    </source>
</evidence>
<reference evidence="1" key="1">
    <citation type="submission" date="2021-03" db="EMBL/GenBank/DDBJ databases">
        <title>Genome sequencing and assembly of Tianweitania sediminis.</title>
        <authorList>
            <person name="Chhetri G."/>
        </authorList>
    </citation>
    <scope>NUCLEOTIDE SEQUENCE</scope>
    <source>
        <strain evidence="1">Z8</strain>
    </source>
</reference>
<accession>A0A8J7UHP9</accession>
<keyword evidence="2" id="KW-1185">Reference proteome</keyword>
<protein>
    <submittedName>
        <fullName evidence="1">Uncharacterized protein</fullName>
    </submittedName>
</protein>
<dbReference type="AlphaFoldDB" id="A0A8J7UHP9"/>
<gene>
    <name evidence="1" type="ORF">J5Y06_12280</name>
</gene>
<dbReference type="RefSeq" id="WP_209335433.1">
    <property type="nucleotide sequence ID" value="NZ_JAGIYY010000003.1"/>
</dbReference>
<organism evidence="1 2">
    <name type="scientific">Tianweitania sediminis</name>
    <dbReference type="NCBI Taxonomy" id="1502156"/>
    <lineage>
        <taxon>Bacteria</taxon>
        <taxon>Pseudomonadati</taxon>
        <taxon>Pseudomonadota</taxon>
        <taxon>Alphaproteobacteria</taxon>
        <taxon>Hyphomicrobiales</taxon>
        <taxon>Phyllobacteriaceae</taxon>
        <taxon>Tianweitania</taxon>
    </lineage>
</organism>
<dbReference type="Proteomes" id="UP000666240">
    <property type="component" value="Unassembled WGS sequence"/>
</dbReference>
<name>A0A8J7UHP9_9HYPH</name>
<comment type="caution">
    <text evidence="1">The sequence shown here is derived from an EMBL/GenBank/DDBJ whole genome shotgun (WGS) entry which is preliminary data.</text>
</comment>
<sequence>MKSISSAFLSALIAARDTGVAPRFFVWFEGKNRASGSLETLGLWSGDYDVTVNVTSGVTGQPVARPYLGAGALLAISPIRQVSDLTIQTVTVDLSQIAPAAQEIVRGYDVRLGKIEIHEITLDPSSRQPVGTPELVFMGEIDGAPITTPAAGGEGSIKIHAASDAISMLTRKNYQKSSYEAQKRRGGDEWGKYGAVVANWTIPWGQKA</sequence>